<sequence>MTAALPIPALTALREYLAGVTHALGIGLESCTVDHDSLVSVYVALEERLPGHPGCDTALLWNEEHGWAAAIETGSGKDLVAALREDHHDIGPCCATRHATEEVSP</sequence>
<dbReference type="Proteomes" id="UP001304298">
    <property type="component" value="Unassembled WGS sequence"/>
</dbReference>
<accession>A0ABU5RI31</accession>
<evidence type="ECO:0000313" key="3">
    <source>
        <dbReference type="Proteomes" id="UP001304298"/>
    </source>
</evidence>
<reference evidence="2 3" key="1">
    <citation type="submission" date="2023-12" db="EMBL/GenBank/DDBJ databases">
        <title>Amycolatopsis sp. V23-08.</title>
        <authorList>
            <person name="Somphong A."/>
        </authorList>
    </citation>
    <scope>NUCLEOTIDE SEQUENCE [LARGE SCALE GENOMIC DNA]</scope>
    <source>
        <strain evidence="2 3">V23-08</strain>
    </source>
</reference>
<evidence type="ECO:0000259" key="1">
    <source>
        <dbReference type="Pfam" id="PF19809"/>
    </source>
</evidence>
<protein>
    <submittedName>
        <fullName evidence="2">DUF6292 family protein</fullName>
    </submittedName>
</protein>
<dbReference type="Pfam" id="PF19809">
    <property type="entry name" value="DUF6292"/>
    <property type="match status" value="1"/>
</dbReference>
<feature type="domain" description="DUF6292" evidence="1">
    <location>
        <begin position="16"/>
        <end position="86"/>
    </location>
</feature>
<dbReference type="RefSeq" id="WP_323333608.1">
    <property type="nucleotide sequence ID" value="NZ_JAYFSI010000011.1"/>
</dbReference>
<dbReference type="EMBL" id="JAYFSI010000011">
    <property type="protein sequence ID" value="MEA5365244.1"/>
    <property type="molecule type" value="Genomic_DNA"/>
</dbReference>
<organism evidence="2 3">
    <name type="scientific">Amycolatopsis heterodermiae</name>
    <dbReference type="NCBI Taxonomy" id="3110235"/>
    <lineage>
        <taxon>Bacteria</taxon>
        <taxon>Bacillati</taxon>
        <taxon>Actinomycetota</taxon>
        <taxon>Actinomycetes</taxon>
        <taxon>Pseudonocardiales</taxon>
        <taxon>Pseudonocardiaceae</taxon>
        <taxon>Amycolatopsis</taxon>
    </lineage>
</organism>
<name>A0ABU5RI31_9PSEU</name>
<proteinExistence type="predicted"/>
<gene>
    <name evidence="2" type="ORF">VA596_37340</name>
</gene>
<comment type="caution">
    <text evidence="2">The sequence shown here is derived from an EMBL/GenBank/DDBJ whole genome shotgun (WGS) entry which is preliminary data.</text>
</comment>
<dbReference type="InterPro" id="IPR046259">
    <property type="entry name" value="DUF6292"/>
</dbReference>
<evidence type="ECO:0000313" key="2">
    <source>
        <dbReference type="EMBL" id="MEA5365244.1"/>
    </source>
</evidence>
<keyword evidence="3" id="KW-1185">Reference proteome</keyword>